<keyword evidence="2" id="KW-0812">Transmembrane</keyword>
<dbReference type="OrthoDB" id="7285215at2"/>
<dbReference type="Proteomes" id="UP000275048">
    <property type="component" value="Unassembled WGS sequence"/>
</dbReference>
<name>A0A3M8ALZ2_9MICO</name>
<proteinExistence type="predicted"/>
<evidence type="ECO:0000256" key="2">
    <source>
        <dbReference type="SAM" id="Phobius"/>
    </source>
</evidence>
<dbReference type="AlphaFoldDB" id="A0A3M8ALZ2"/>
<protein>
    <submittedName>
        <fullName evidence="4">Toll/interleukin-1 receptor domain-containing protein</fullName>
    </submittedName>
</protein>
<reference evidence="4 5" key="1">
    <citation type="submission" date="2018-10" db="EMBL/GenBank/DDBJ databases">
        <title>Isolation, diversity and antibacterial activity of antinobacteria from the wheat rhizosphere soil.</title>
        <authorList>
            <person name="Sun T."/>
        </authorList>
    </citation>
    <scope>NUCLEOTIDE SEQUENCE [LARGE SCALE GENOMIC DNA]</scope>
    <source>
        <strain evidence="4 5">SJ-23</strain>
    </source>
</reference>
<feature type="compositionally biased region" description="Pro residues" evidence="1">
    <location>
        <begin position="44"/>
        <end position="53"/>
    </location>
</feature>
<dbReference type="GO" id="GO:0007165">
    <property type="term" value="P:signal transduction"/>
    <property type="evidence" value="ECO:0007669"/>
    <property type="project" value="InterPro"/>
</dbReference>
<accession>A0A3M8ALZ2</accession>
<dbReference type="Gene3D" id="3.40.50.10140">
    <property type="entry name" value="Toll/interleukin-1 receptor homology (TIR) domain"/>
    <property type="match status" value="1"/>
</dbReference>
<evidence type="ECO:0000256" key="1">
    <source>
        <dbReference type="SAM" id="MobiDB-lite"/>
    </source>
</evidence>
<feature type="region of interest" description="Disordered" evidence="1">
    <location>
        <begin position="234"/>
        <end position="306"/>
    </location>
</feature>
<dbReference type="InterPro" id="IPR035897">
    <property type="entry name" value="Toll_tir_struct_dom_sf"/>
</dbReference>
<feature type="region of interest" description="Disordered" evidence="1">
    <location>
        <begin position="31"/>
        <end position="57"/>
    </location>
</feature>
<feature type="domain" description="TIR" evidence="3">
    <location>
        <begin position="92"/>
        <end position="223"/>
    </location>
</feature>
<dbReference type="EMBL" id="RHHB01000001">
    <property type="protein sequence ID" value="RNB52228.1"/>
    <property type="molecule type" value="Genomic_DNA"/>
</dbReference>
<organism evidence="4 5">
    <name type="scientific">Agromyces tardus</name>
    <dbReference type="NCBI Taxonomy" id="2583849"/>
    <lineage>
        <taxon>Bacteria</taxon>
        <taxon>Bacillati</taxon>
        <taxon>Actinomycetota</taxon>
        <taxon>Actinomycetes</taxon>
        <taxon>Micrococcales</taxon>
        <taxon>Microbacteriaceae</taxon>
        <taxon>Agromyces</taxon>
    </lineage>
</organism>
<evidence type="ECO:0000313" key="4">
    <source>
        <dbReference type="EMBL" id="RNB52228.1"/>
    </source>
</evidence>
<feature type="transmembrane region" description="Helical" evidence="2">
    <location>
        <begin position="332"/>
        <end position="354"/>
    </location>
</feature>
<evidence type="ECO:0000259" key="3">
    <source>
        <dbReference type="PROSITE" id="PS50104"/>
    </source>
</evidence>
<keyword evidence="5" id="KW-1185">Reference proteome</keyword>
<feature type="compositionally biased region" description="Low complexity" evidence="1">
    <location>
        <begin position="238"/>
        <end position="279"/>
    </location>
</feature>
<keyword evidence="2" id="KW-0472">Membrane</keyword>
<keyword evidence="4" id="KW-0675">Receptor</keyword>
<dbReference type="InterPro" id="IPR000157">
    <property type="entry name" value="TIR_dom"/>
</dbReference>
<gene>
    <name evidence="4" type="ORF">EDM22_00460</name>
</gene>
<keyword evidence="2" id="KW-1133">Transmembrane helix</keyword>
<dbReference type="PROSITE" id="PS50104">
    <property type="entry name" value="TIR"/>
    <property type="match status" value="1"/>
</dbReference>
<evidence type="ECO:0000313" key="5">
    <source>
        <dbReference type="Proteomes" id="UP000275048"/>
    </source>
</evidence>
<sequence length="523" mass="54312">MSSTSAATSARRARRRVKVEVPESIVARVTQPTSHTARAALTPREPPSIPEGPPTLMHAHRHWWSRTRRAERARRDGVVVMAEAGAGQRPPHDRDVFVSYSTDDKPIADAIVHGLEETGIRCWVAPRDVMPGMIFGDEIVRAIESSRVMVVVVSDTSNRSHHVVREVGAAVANNVIVVPFRVDATELTGAMSYYLSTEHWLDAVTPPIESHVAQLATVVRDILATAPVAARRQGATDAAPASAPEPSDAAAASAPGPSDAAAASAPEPSDAAAASAAGPLRPPPPPPQPVGAQPPPPPLPPVPQSAPMPAVPAPIVAAAPTARRLRPGLPCALIAGGVLLLLLVAGAVTAGVLLTRPTTPSDAGGTQPTDSLIPEGPVAVGMGVTITPAENWSAFAQGDDYVLLYSDDLVDYAGLDVTVSAAPPATIEEALAADIQLWGRTGATVAPAGSPSAWQGDTFDQVLSVTFECPADSTTCEGPKVGTYTELFDTETGNRAFVIYDAPSSTVLEAHQEEADSMIESLG</sequence>
<feature type="compositionally biased region" description="Pro residues" evidence="1">
    <location>
        <begin position="280"/>
        <end position="306"/>
    </location>
</feature>
<dbReference type="SUPFAM" id="SSF52200">
    <property type="entry name" value="Toll/Interleukin receptor TIR domain"/>
    <property type="match status" value="1"/>
</dbReference>
<dbReference type="Pfam" id="PF13676">
    <property type="entry name" value="TIR_2"/>
    <property type="match status" value="1"/>
</dbReference>
<comment type="caution">
    <text evidence="4">The sequence shown here is derived from an EMBL/GenBank/DDBJ whole genome shotgun (WGS) entry which is preliminary data.</text>
</comment>